<evidence type="ECO:0000259" key="9">
    <source>
        <dbReference type="Pfam" id="PF02224"/>
    </source>
</evidence>
<dbReference type="InterPro" id="IPR011994">
    <property type="entry name" value="Cytidylate_kinase_dom"/>
</dbReference>
<dbReference type="GO" id="GO:0005829">
    <property type="term" value="C:cytosol"/>
    <property type="evidence" value="ECO:0007669"/>
    <property type="project" value="TreeGrafter"/>
</dbReference>
<dbReference type="PANTHER" id="PTHR21299">
    <property type="entry name" value="CYTIDYLATE KINASE/PANTOATE-BETA-ALANINE LIGASE"/>
    <property type="match status" value="1"/>
</dbReference>
<evidence type="ECO:0000256" key="1">
    <source>
        <dbReference type="ARBA" id="ARBA00009427"/>
    </source>
</evidence>
<protein>
    <recommendedName>
        <fullName evidence="8">Cytidylate kinase</fullName>
        <shortName evidence="8">CK</shortName>
        <ecNumber evidence="8">2.7.4.25</ecNumber>
    </recommendedName>
    <alternativeName>
        <fullName evidence="8">Cytidine monophosphate kinase</fullName>
        <shortName evidence="8">CMP kinase</shortName>
    </alternativeName>
</protein>
<dbReference type="Pfam" id="PF02224">
    <property type="entry name" value="Cytidylate_kin"/>
    <property type="match status" value="1"/>
</dbReference>
<comment type="catalytic activity">
    <reaction evidence="7 8">
        <text>CMP + ATP = CDP + ADP</text>
        <dbReference type="Rhea" id="RHEA:11600"/>
        <dbReference type="ChEBI" id="CHEBI:30616"/>
        <dbReference type="ChEBI" id="CHEBI:58069"/>
        <dbReference type="ChEBI" id="CHEBI:60377"/>
        <dbReference type="ChEBI" id="CHEBI:456216"/>
        <dbReference type="EC" id="2.7.4.25"/>
    </reaction>
</comment>
<dbReference type="KEGG" id="hhk:HH1059_05690"/>
<keyword evidence="3 8" id="KW-0547">Nucleotide-binding</keyword>
<name>A0A0X8X805_HALHR</name>
<keyword evidence="4 8" id="KW-0418">Kinase</keyword>
<keyword evidence="8" id="KW-0963">Cytoplasm</keyword>
<sequence>MSGAIHIPVLTIDGPSGAGKGTIAREVVLAKGWHFLDSGALYRLTGLHCQRCGVDTQDADLAAELAANLPVEFVVGAEGERVLLAGDDVTAEIRTETTGALASQVAALQPVREALLQRQRDFRQPPGLVADGRDMGTVVFPDADFKVFLTASAEERAERRYKQLKEQGADVSLAVLTEEIAERDRRDASRSVSPLVPAADAQVIDTTGIGVGAVFERVMAVLAER</sequence>
<evidence type="ECO:0000256" key="5">
    <source>
        <dbReference type="ARBA" id="ARBA00022840"/>
    </source>
</evidence>
<evidence type="ECO:0000256" key="6">
    <source>
        <dbReference type="ARBA" id="ARBA00047615"/>
    </source>
</evidence>
<evidence type="ECO:0000256" key="2">
    <source>
        <dbReference type="ARBA" id="ARBA00022679"/>
    </source>
</evidence>
<dbReference type="GO" id="GO:0005524">
    <property type="term" value="F:ATP binding"/>
    <property type="evidence" value="ECO:0007669"/>
    <property type="project" value="UniProtKB-UniRule"/>
</dbReference>
<gene>
    <name evidence="8 10" type="primary">cmk</name>
    <name evidence="10" type="ORF">HH1059_05690</name>
</gene>
<evidence type="ECO:0000256" key="8">
    <source>
        <dbReference type="HAMAP-Rule" id="MF_00238"/>
    </source>
</evidence>
<dbReference type="Proteomes" id="UP000218890">
    <property type="component" value="Chromosome"/>
</dbReference>
<dbReference type="GO" id="GO:0036430">
    <property type="term" value="F:CMP kinase activity"/>
    <property type="evidence" value="ECO:0007669"/>
    <property type="project" value="RHEA"/>
</dbReference>
<reference evidence="10" key="1">
    <citation type="submission" date="2016-02" db="EMBL/GenBank/DDBJ databases">
        <title>Halorhodospira halochloris DSM-1059 complete genome, version 2.</title>
        <authorList>
            <person name="Tsukatani Y."/>
        </authorList>
    </citation>
    <scope>NUCLEOTIDE SEQUENCE</scope>
    <source>
        <strain evidence="10">DSM 1059</strain>
    </source>
</reference>
<keyword evidence="5 8" id="KW-0067">ATP-binding</keyword>
<evidence type="ECO:0000256" key="4">
    <source>
        <dbReference type="ARBA" id="ARBA00022777"/>
    </source>
</evidence>
<dbReference type="GO" id="GO:0036431">
    <property type="term" value="F:dCMP kinase activity"/>
    <property type="evidence" value="ECO:0007669"/>
    <property type="project" value="InterPro"/>
</dbReference>
<dbReference type="OrthoDB" id="9807434at2"/>
<comment type="similarity">
    <text evidence="1 8">Belongs to the cytidylate kinase family. Type 1 subfamily.</text>
</comment>
<evidence type="ECO:0000256" key="3">
    <source>
        <dbReference type="ARBA" id="ARBA00022741"/>
    </source>
</evidence>
<comment type="subcellular location">
    <subcellularLocation>
        <location evidence="8">Cytoplasm</location>
    </subcellularLocation>
</comment>
<dbReference type="PANTHER" id="PTHR21299:SF2">
    <property type="entry name" value="CYTIDYLATE KINASE"/>
    <property type="match status" value="1"/>
</dbReference>
<evidence type="ECO:0000313" key="11">
    <source>
        <dbReference type="Proteomes" id="UP000218890"/>
    </source>
</evidence>
<organism evidence="10 11">
    <name type="scientific">Halorhodospira halochloris</name>
    <name type="common">Ectothiorhodospira halochloris</name>
    <dbReference type="NCBI Taxonomy" id="1052"/>
    <lineage>
        <taxon>Bacteria</taxon>
        <taxon>Pseudomonadati</taxon>
        <taxon>Pseudomonadota</taxon>
        <taxon>Gammaproteobacteria</taxon>
        <taxon>Chromatiales</taxon>
        <taxon>Ectothiorhodospiraceae</taxon>
        <taxon>Halorhodospira</taxon>
    </lineage>
</organism>
<dbReference type="EC" id="2.7.4.25" evidence="8"/>
<keyword evidence="11" id="KW-1185">Reference proteome</keyword>
<evidence type="ECO:0000313" key="10">
    <source>
        <dbReference type="EMBL" id="BAU57254.1"/>
    </source>
</evidence>
<accession>A0A0X8X805</accession>
<comment type="catalytic activity">
    <reaction evidence="6 8">
        <text>dCMP + ATP = dCDP + ADP</text>
        <dbReference type="Rhea" id="RHEA:25094"/>
        <dbReference type="ChEBI" id="CHEBI:30616"/>
        <dbReference type="ChEBI" id="CHEBI:57566"/>
        <dbReference type="ChEBI" id="CHEBI:58593"/>
        <dbReference type="ChEBI" id="CHEBI:456216"/>
        <dbReference type="EC" id="2.7.4.25"/>
    </reaction>
</comment>
<dbReference type="GO" id="GO:0015949">
    <property type="term" value="P:nucleobase-containing small molecule interconversion"/>
    <property type="evidence" value="ECO:0007669"/>
    <property type="project" value="TreeGrafter"/>
</dbReference>
<dbReference type="InterPro" id="IPR003136">
    <property type="entry name" value="Cytidylate_kin"/>
</dbReference>
<dbReference type="SUPFAM" id="SSF52540">
    <property type="entry name" value="P-loop containing nucleoside triphosphate hydrolases"/>
    <property type="match status" value="1"/>
</dbReference>
<dbReference type="RefSeq" id="WP_096408056.1">
    <property type="nucleotide sequence ID" value="NZ_AP017372.2"/>
</dbReference>
<feature type="domain" description="Cytidylate kinase" evidence="9">
    <location>
        <begin position="11"/>
        <end position="221"/>
    </location>
</feature>
<dbReference type="CDD" id="cd02020">
    <property type="entry name" value="CMPK"/>
    <property type="match status" value="1"/>
</dbReference>
<dbReference type="HAMAP" id="MF_00238">
    <property type="entry name" value="Cytidyl_kinase_type1"/>
    <property type="match status" value="1"/>
</dbReference>
<evidence type="ECO:0000256" key="7">
    <source>
        <dbReference type="ARBA" id="ARBA00048478"/>
    </source>
</evidence>
<dbReference type="Gene3D" id="3.40.50.300">
    <property type="entry name" value="P-loop containing nucleotide triphosphate hydrolases"/>
    <property type="match status" value="1"/>
</dbReference>
<feature type="binding site" evidence="8">
    <location>
        <begin position="14"/>
        <end position="22"/>
    </location>
    <ligand>
        <name>ATP</name>
        <dbReference type="ChEBI" id="CHEBI:30616"/>
    </ligand>
</feature>
<dbReference type="AlphaFoldDB" id="A0A0X8X805"/>
<keyword evidence="2 8" id="KW-0808">Transferase</keyword>
<dbReference type="GO" id="GO:0006220">
    <property type="term" value="P:pyrimidine nucleotide metabolic process"/>
    <property type="evidence" value="ECO:0007669"/>
    <property type="project" value="UniProtKB-UniRule"/>
</dbReference>
<dbReference type="InterPro" id="IPR027417">
    <property type="entry name" value="P-loop_NTPase"/>
</dbReference>
<dbReference type="EMBL" id="AP017372">
    <property type="protein sequence ID" value="BAU57254.1"/>
    <property type="molecule type" value="Genomic_DNA"/>
</dbReference>
<dbReference type="NCBIfam" id="TIGR00017">
    <property type="entry name" value="cmk"/>
    <property type="match status" value="1"/>
</dbReference>
<proteinExistence type="inferred from homology"/>